<dbReference type="CDD" id="cd00067">
    <property type="entry name" value="GAL4"/>
    <property type="match status" value="1"/>
</dbReference>
<dbReference type="InterPro" id="IPR036864">
    <property type="entry name" value="Zn2-C6_fun-type_DNA-bd_sf"/>
</dbReference>
<evidence type="ECO:0000256" key="1">
    <source>
        <dbReference type="ARBA" id="ARBA00023242"/>
    </source>
</evidence>
<dbReference type="SMART" id="SM00066">
    <property type="entry name" value="GAL4"/>
    <property type="match status" value="1"/>
</dbReference>
<dbReference type="EMBL" id="RYZW01000194">
    <property type="protein sequence ID" value="TDZ38593.1"/>
    <property type="molecule type" value="Genomic_DNA"/>
</dbReference>
<dbReference type="GO" id="GO:0000981">
    <property type="term" value="F:DNA-binding transcription factor activity, RNA polymerase II-specific"/>
    <property type="evidence" value="ECO:0007669"/>
    <property type="project" value="InterPro"/>
</dbReference>
<protein>
    <recommendedName>
        <fullName evidence="2">Zn(2)-C6 fungal-type domain-containing protein</fullName>
    </recommendedName>
</protein>
<dbReference type="Pfam" id="PF00172">
    <property type="entry name" value="Zn_clus"/>
    <property type="match status" value="1"/>
</dbReference>
<dbReference type="GO" id="GO:0008270">
    <property type="term" value="F:zinc ion binding"/>
    <property type="evidence" value="ECO:0007669"/>
    <property type="project" value="InterPro"/>
</dbReference>
<keyword evidence="1" id="KW-0539">Nucleus</keyword>
<dbReference type="InterPro" id="IPR001138">
    <property type="entry name" value="Zn2Cys6_DnaBD"/>
</dbReference>
<dbReference type="Gene3D" id="4.10.240.10">
    <property type="entry name" value="Zn(2)-C6 fungal-type DNA-binding domain"/>
    <property type="match status" value="1"/>
</dbReference>
<evidence type="ECO:0000313" key="4">
    <source>
        <dbReference type="Proteomes" id="UP000295703"/>
    </source>
</evidence>
<sequence length="479" mass="53730">MLCGQLDRRRVGHRCAPCKKSHVKCDGGRPCSSCVTRGLECVTSTGSSHFHFVQRRQPARVPRVLVQDSWRYISTYFQALGSLTQASVLRSPAVTALSHEDENVSRSLSIVGAFYACRNPQVLRVNAKERRDVTDTWTRQKSAIENELKKPETARFTAVLLSSLLLAAIELMVVQEEGTFQRWLSRISGFIKAHKKHSPTLTPFESDLVRFFRFLDILSSISRHETPVEPQVASEPWPAPPVALHSLHRTDASPTDASPNSRKVDAMLSALWQWAVLQERMMVWEQKTSGTAQLPGPSHDTADKSKESVDLRVQGLDIICEVSALQSRMIANLMQLSQEPHDHASVSISPYYHWALTGLSHKLKDGAWSTLMCDLPILPSRVLHEQALTALGCVETLIDRLGLDLALYLPFADFVGQEMQTDVEQRRMLKFLDTVHGRGFEVANEYRDHLLCRWKPGNKGTVEPICAKMHALSTDHVGI</sequence>
<dbReference type="SUPFAM" id="SSF57701">
    <property type="entry name" value="Zn2/Cys6 DNA-binding domain"/>
    <property type="match status" value="1"/>
</dbReference>
<organism evidence="3 4">
    <name type="scientific">Colletotrichum trifolii</name>
    <dbReference type="NCBI Taxonomy" id="5466"/>
    <lineage>
        <taxon>Eukaryota</taxon>
        <taxon>Fungi</taxon>
        <taxon>Dikarya</taxon>
        <taxon>Ascomycota</taxon>
        <taxon>Pezizomycotina</taxon>
        <taxon>Sordariomycetes</taxon>
        <taxon>Hypocreomycetidae</taxon>
        <taxon>Glomerellales</taxon>
        <taxon>Glomerellaceae</taxon>
        <taxon>Colletotrichum</taxon>
        <taxon>Colletotrichum orbiculare species complex</taxon>
    </lineage>
</organism>
<dbReference type="Proteomes" id="UP000295703">
    <property type="component" value="Unassembled WGS sequence"/>
</dbReference>
<keyword evidence="4" id="KW-1185">Reference proteome</keyword>
<reference evidence="3 4" key="1">
    <citation type="submission" date="2018-12" db="EMBL/GenBank/DDBJ databases">
        <title>Genome sequence and assembly of Colletotrichum trifolii.</title>
        <authorList>
            <person name="Gan P."/>
            <person name="Shirasu K."/>
        </authorList>
    </citation>
    <scope>NUCLEOTIDE SEQUENCE [LARGE SCALE GENOMIC DNA]</scope>
    <source>
        <strain evidence="3 4">543-2</strain>
    </source>
</reference>
<feature type="domain" description="Zn(2)-C6 fungal-type" evidence="2">
    <location>
        <begin position="14"/>
        <end position="43"/>
    </location>
</feature>
<evidence type="ECO:0000313" key="3">
    <source>
        <dbReference type="EMBL" id="TDZ38593.1"/>
    </source>
</evidence>
<accession>A0A4R8QVB4</accession>
<gene>
    <name evidence="3" type="ORF">CTRI78_v010796</name>
</gene>
<evidence type="ECO:0000259" key="2">
    <source>
        <dbReference type="PROSITE" id="PS50048"/>
    </source>
</evidence>
<dbReference type="AlphaFoldDB" id="A0A4R8QVB4"/>
<dbReference type="PROSITE" id="PS50048">
    <property type="entry name" value="ZN2_CY6_FUNGAL_2"/>
    <property type="match status" value="1"/>
</dbReference>
<proteinExistence type="predicted"/>
<name>A0A4R8QVB4_COLTR</name>
<comment type="caution">
    <text evidence="3">The sequence shown here is derived from an EMBL/GenBank/DDBJ whole genome shotgun (WGS) entry which is preliminary data.</text>
</comment>